<dbReference type="Proteomes" id="UP001144978">
    <property type="component" value="Unassembled WGS sequence"/>
</dbReference>
<evidence type="ECO:0000313" key="2">
    <source>
        <dbReference type="Proteomes" id="UP001144978"/>
    </source>
</evidence>
<reference evidence="1" key="1">
    <citation type="submission" date="2022-08" db="EMBL/GenBank/DDBJ databases">
        <title>Genome Sequence of Pycnoporus sanguineus.</title>
        <authorList>
            <person name="Buettner E."/>
        </authorList>
    </citation>
    <scope>NUCLEOTIDE SEQUENCE</scope>
    <source>
        <strain evidence="1">CG-C14</strain>
    </source>
</reference>
<name>A0ACC1PNL1_9APHY</name>
<proteinExistence type="predicted"/>
<gene>
    <name evidence="1" type="ORF">NUW54_g7114</name>
</gene>
<protein>
    <submittedName>
        <fullName evidence="1">Uncharacterized protein</fullName>
    </submittedName>
</protein>
<organism evidence="1 2">
    <name type="scientific">Trametes sanguinea</name>
    <dbReference type="NCBI Taxonomy" id="158606"/>
    <lineage>
        <taxon>Eukaryota</taxon>
        <taxon>Fungi</taxon>
        <taxon>Dikarya</taxon>
        <taxon>Basidiomycota</taxon>
        <taxon>Agaricomycotina</taxon>
        <taxon>Agaricomycetes</taxon>
        <taxon>Polyporales</taxon>
        <taxon>Polyporaceae</taxon>
        <taxon>Trametes</taxon>
    </lineage>
</organism>
<evidence type="ECO:0000313" key="1">
    <source>
        <dbReference type="EMBL" id="KAJ2997593.1"/>
    </source>
</evidence>
<accession>A0ACC1PNL1</accession>
<keyword evidence="2" id="KW-1185">Reference proteome</keyword>
<comment type="caution">
    <text evidence="1">The sequence shown here is derived from an EMBL/GenBank/DDBJ whole genome shotgun (WGS) entry which is preliminary data.</text>
</comment>
<dbReference type="EMBL" id="JANSHE010001999">
    <property type="protein sequence ID" value="KAJ2997593.1"/>
    <property type="molecule type" value="Genomic_DNA"/>
</dbReference>
<sequence length="179" mass="19535">MSLAPSDIDMSVVLDGPSVPKLDVWCAWKELWLLFLAPFRSPVERTRVGDAGDPVVPDYTKALNANALRGARLGVPRKFLTLINLDDARVAAFNASLEIMRAKGATIVDPADFPDTEELLASNNETVVLSTDFKVDVEKYIAGLVEVPTGVKTLADLIAFNIAHANEELVPPFWTDQSQ</sequence>